<organism evidence="3 4">
    <name type="scientific">Tsukamurella soli</name>
    <dbReference type="NCBI Taxonomy" id="644556"/>
    <lineage>
        <taxon>Bacteria</taxon>
        <taxon>Bacillati</taxon>
        <taxon>Actinomycetota</taxon>
        <taxon>Actinomycetes</taxon>
        <taxon>Mycobacteriales</taxon>
        <taxon>Tsukamurellaceae</taxon>
        <taxon>Tsukamurella</taxon>
    </lineage>
</organism>
<protein>
    <submittedName>
        <fullName evidence="3">Uncharacterized protein</fullName>
    </submittedName>
</protein>
<sequence>MRFRGLSAIVAGLMMTVGAGTAGVWAAGPAAAAPPPGALLQTFLTNQGQNCAAICPYVLQGLTTVPLGLLSSPGALVATLGSTGNLLQAIGAAAAAVTTPANDAMAGIIGMDLNRVVPRFQNGVEIGEVDLMNVAGAVADPAALPGAVDTLRTDLLAALQEPLPAVAPVPPPLTDPAPFSILPDPQGPVQSAVVHATDVFFAAAFYAPELSLLGLTQTADAAATTLAATGDPVAALSAGGAAAQQVLVADGQIIGGAIAGTTAGGTTVGGSTAGGTAESSAAAYVSPPEVEPPVIAPPEVEPPVIAPPVIAPSMIAPSQAAPPVIAPSKAAPVHAVPAHTVTVDTSRTGSSAGTPGSAPHSAGTRPGTAHPLAAHPLAALGRALGSPTGVGGAGAMHSAAGGSSGAPNSGSHVG</sequence>
<feature type="compositionally biased region" description="Low complexity" evidence="1">
    <location>
        <begin position="395"/>
        <end position="414"/>
    </location>
</feature>
<name>A0ABP8J9R9_9ACTN</name>
<reference evidence="4" key="1">
    <citation type="journal article" date="2019" name="Int. J. Syst. Evol. Microbiol.">
        <title>The Global Catalogue of Microorganisms (GCM) 10K type strain sequencing project: providing services to taxonomists for standard genome sequencing and annotation.</title>
        <authorList>
            <consortium name="The Broad Institute Genomics Platform"/>
            <consortium name="The Broad Institute Genome Sequencing Center for Infectious Disease"/>
            <person name="Wu L."/>
            <person name="Ma J."/>
        </authorList>
    </citation>
    <scope>NUCLEOTIDE SEQUENCE [LARGE SCALE GENOMIC DNA]</scope>
    <source>
        <strain evidence="4">JCM 17688</strain>
    </source>
</reference>
<feature type="signal peptide" evidence="2">
    <location>
        <begin position="1"/>
        <end position="26"/>
    </location>
</feature>
<feature type="region of interest" description="Disordered" evidence="1">
    <location>
        <begin position="344"/>
        <end position="371"/>
    </location>
</feature>
<feature type="compositionally biased region" description="Polar residues" evidence="1">
    <location>
        <begin position="344"/>
        <end position="354"/>
    </location>
</feature>
<comment type="caution">
    <text evidence="3">The sequence shown here is derived from an EMBL/GenBank/DDBJ whole genome shotgun (WGS) entry which is preliminary data.</text>
</comment>
<evidence type="ECO:0000256" key="1">
    <source>
        <dbReference type="SAM" id="MobiDB-lite"/>
    </source>
</evidence>
<keyword evidence="4" id="KW-1185">Reference proteome</keyword>
<proteinExistence type="predicted"/>
<dbReference type="RefSeq" id="WP_344992309.1">
    <property type="nucleotide sequence ID" value="NZ_BAABFR010000012.1"/>
</dbReference>
<feature type="region of interest" description="Disordered" evidence="1">
    <location>
        <begin position="388"/>
        <end position="414"/>
    </location>
</feature>
<evidence type="ECO:0000256" key="2">
    <source>
        <dbReference type="SAM" id="SignalP"/>
    </source>
</evidence>
<evidence type="ECO:0000313" key="3">
    <source>
        <dbReference type="EMBL" id="GAA4387466.1"/>
    </source>
</evidence>
<dbReference type="Proteomes" id="UP001500635">
    <property type="component" value="Unassembled WGS sequence"/>
</dbReference>
<gene>
    <name evidence="3" type="ORF">GCM10023147_11960</name>
</gene>
<keyword evidence="2" id="KW-0732">Signal</keyword>
<accession>A0ABP8J9R9</accession>
<evidence type="ECO:0000313" key="4">
    <source>
        <dbReference type="Proteomes" id="UP001500635"/>
    </source>
</evidence>
<feature type="chain" id="PRO_5046696278" evidence="2">
    <location>
        <begin position="27"/>
        <end position="414"/>
    </location>
</feature>
<dbReference type="EMBL" id="BAABFR010000012">
    <property type="protein sequence ID" value="GAA4387466.1"/>
    <property type="molecule type" value="Genomic_DNA"/>
</dbReference>